<dbReference type="Gene3D" id="4.10.640.40">
    <property type="entry name" value="Cytoplasmic polyadenylation element-binding protein, ZZ domain"/>
    <property type="match status" value="1"/>
</dbReference>
<feature type="domain" description="RRM" evidence="7">
    <location>
        <begin position="329"/>
        <end position="419"/>
    </location>
</feature>
<reference evidence="8" key="1">
    <citation type="submission" date="2023-05" db="EMBL/GenBank/DDBJ databases">
        <authorList>
            <person name="Stuckert A."/>
        </authorList>
    </citation>
    <scope>NUCLEOTIDE SEQUENCE</scope>
</reference>
<dbReference type="InterPro" id="IPR000504">
    <property type="entry name" value="RRM_dom"/>
</dbReference>
<accession>A0ABN9D4Y2</accession>
<dbReference type="Pfam" id="PF16368">
    <property type="entry name" value="CEBP1_N"/>
    <property type="match status" value="1"/>
</dbReference>
<comment type="similarity">
    <text evidence="1">Belongs to the RRM CPEB family.</text>
</comment>
<organism evidence="8 9">
    <name type="scientific">Staurois parvus</name>
    <dbReference type="NCBI Taxonomy" id="386267"/>
    <lineage>
        <taxon>Eukaryota</taxon>
        <taxon>Metazoa</taxon>
        <taxon>Chordata</taxon>
        <taxon>Craniata</taxon>
        <taxon>Vertebrata</taxon>
        <taxon>Euteleostomi</taxon>
        <taxon>Amphibia</taxon>
        <taxon>Batrachia</taxon>
        <taxon>Anura</taxon>
        <taxon>Neobatrachia</taxon>
        <taxon>Ranoidea</taxon>
        <taxon>Ranidae</taxon>
        <taxon>Staurois</taxon>
    </lineage>
</organism>
<evidence type="ECO:0000259" key="7">
    <source>
        <dbReference type="PROSITE" id="PS50102"/>
    </source>
</evidence>
<evidence type="ECO:0000256" key="3">
    <source>
        <dbReference type="ARBA" id="ARBA00022845"/>
    </source>
</evidence>
<keyword evidence="4 5" id="KW-0694">RNA-binding</keyword>
<dbReference type="SUPFAM" id="SSF54928">
    <property type="entry name" value="RNA-binding domain, RBD"/>
    <property type="match status" value="1"/>
</dbReference>
<dbReference type="InterPro" id="IPR035979">
    <property type="entry name" value="RBD_domain_sf"/>
</dbReference>
<evidence type="ECO:0000313" key="8">
    <source>
        <dbReference type="EMBL" id="CAI9567578.1"/>
    </source>
</evidence>
<evidence type="ECO:0000256" key="1">
    <source>
        <dbReference type="ARBA" id="ARBA00010347"/>
    </source>
</evidence>
<sequence>MGRCIVTSSPKWFGVLKLKHFFFFLQKDDFGRTRDCWGCQSETPSHSTCSNADIIRLIHTMLGEFLDAAAVHTPPKSNGKCDPLQDLPKTEGTTASRMFFPTAQDPFPRGPPDTNRCLGLHSLGLTGLDRVWGTLDINATEQSSTPSVTKSAFDLLNNAPGNPPLLGSWPLDPICSDMVEKCPSEMMYSSRVNNRLILESRSSSPSSTETSGFSSGSEYLADRISGVRISPPPPSQPSGDGVSQDLLRMGSGPSWVLDNALAAASNMEMSNRWPGPTVWPSWNLLQSEDDPFSIEREARLHKQAAAVNEPAYTWSGHLPPRNKNQVYSCKVFIGGLPFDMTESFLVKTFSVFGAVSVEWPSKRDYYQDFSPAGNIPKGHAYLVFESERSVRALLHSCTLNLQRYDEPSERYYRMSTQRFRNRKIQIIPWVLADSSFVLSSAHHVDRTRTVFVGALHGMLIAQGLAYIMNDLFGGVVYAGIDTDRYKYPIGSGRVIFNNQHSYLKAVSAGFVEVRTSKFIKKIQIDPYLENSMCQVCSIQPGPFFCRDKVCFKYFCRSCWHWQHSVQVMRRHCPLMRN</sequence>
<keyword evidence="3" id="KW-0810">Translation regulation</keyword>
<dbReference type="PROSITE" id="PS50102">
    <property type="entry name" value="RRM"/>
    <property type="match status" value="1"/>
</dbReference>
<dbReference type="Proteomes" id="UP001162483">
    <property type="component" value="Unassembled WGS sequence"/>
</dbReference>
<dbReference type="CDD" id="cd19757">
    <property type="entry name" value="Bbox1"/>
    <property type="match status" value="1"/>
</dbReference>
<protein>
    <recommendedName>
        <fullName evidence="7">RRM domain-containing protein</fullName>
    </recommendedName>
</protein>
<dbReference type="PANTHER" id="PTHR12566:SF9">
    <property type="entry name" value="CYTOPLASMIC POLYADENYLATION ELEMENT-BINDING PROTEIN 1"/>
    <property type="match status" value="1"/>
</dbReference>
<dbReference type="InterPro" id="IPR012677">
    <property type="entry name" value="Nucleotide-bd_a/b_plait_sf"/>
</dbReference>
<evidence type="ECO:0000256" key="2">
    <source>
        <dbReference type="ARBA" id="ARBA00022737"/>
    </source>
</evidence>
<keyword evidence="2" id="KW-0677">Repeat</keyword>
<dbReference type="CDD" id="cd12725">
    <property type="entry name" value="RRM2_CPEB1"/>
    <property type="match status" value="1"/>
</dbReference>
<dbReference type="InterPro" id="IPR038446">
    <property type="entry name" value="CEBP_ZZ_sf"/>
</dbReference>
<gene>
    <name evidence="8" type="ORF">SPARVUS_LOCUS6554746</name>
</gene>
<name>A0ABN9D4Y2_9NEOB</name>
<evidence type="ECO:0000313" key="9">
    <source>
        <dbReference type="Proteomes" id="UP001162483"/>
    </source>
</evidence>
<dbReference type="Pfam" id="PF16366">
    <property type="entry name" value="CEBP_ZZ"/>
    <property type="match status" value="1"/>
</dbReference>
<dbReference type="InterPro" id="IPR032292">
    <property type="entry name" value="CEBP1_N"/>
</dbReference>
<evidence type="ECO:0000256" key="4">
    <source>
        <dbReference type="ARBA" id="ARBA00022884"/>
    </source>
</evidence>
<proteinExistence type="inferred from homology"/>
<dbReference type="Pfam" id="PF16367">
    <property type="entry name" value="RRM_7"/>
    <property type="match status" value="1"/>
</dbReference>
<feature type="region of interest" description="Disordered" evidence="6">
    <location>
        <begin position="225"/>
        <end position="245"/>
    </location>
</feature>
<evidence type="ECO:0000256" key="5">
    <source>
        <dbReference type="PROSITE-ProRule" id="PRU00176"/>
    </source>
</evidence>
<dbReference type="InterPro" id="IPR032296">
    <property type="entry name" value="CEBP_ZZ"/>
</dbReference>
<keyword evidence="9" id="KW-1185">Reference proteome</keyword>
<dbReference type="InterPro" id="IPR034819">
    <property type="entry name" value="CPEB"/>
</dbReference>
<dbReference type="EMBL" id="CATNWA010014107">
    <property type="protein sequence ID" value="CAI9567578.1"/>
    <property type="molecule type" value="Genomic_DNA"/>
</dbReference>
<dbReference type="Gene3D" id="3.30.70.330">
    <property type="match status" value="2"/>
</dbReference>
<dbReference type="PANTHER" id="PTHR12566">
    <property type="entry name" value="CYTOPLASMIC POLYADENYLATION ELEMENT BINDING PROTEIN CPEB"/>
    <property type="match status" value="1"/>
</dbReference>
<evidence type="ECO:0000256" key="6">
    <source>
        <dbReference type="SAM" id="MobiDB-lite"/>
    </source>
</evidence>
<comment type="caution">
    <text evidence="8">The sequence shown here is derived from an EMBL/GenBank/DDBJ whole genome shotgun (WGS) entry which is preliminary data.</text>
</comment>